<gene>
    <name evidence="1" type="ORF">H3Z74_17735</name>
</gene>
<proteinExistence type="predicted"/>
<dbReference type="Gene3D" id="2.60.120.200">
    <property type="match status" value="1"/>
</dbReference>
<keyword evidence="2" id="KW-1185">Reference proteome</keyword>
<protein>
    <submittedName>
        <fullName evidence="1">Heparin lyase I family protein</fullName>
    </submittedName>
</protein>
<dbReference type="RefSeq" id="WP_187760900.1">
    <property type="nucleotide sequence ID" value="NZ_CP061038.1"/>
</dbReference>
<organism evidence="1 2">
    <name type="scientific">Sphingomonas alpina</name>
    <dbReference type="NCBI Taxonomy" id="653931"/>
    <lineage>
        <taxon>Bacteria</taxon>
        <taxon>Pseudomonadati</taxon>
        <taxon>Pseudomonadota</taxon>
        <taxon>Alphaproteobacteria</taxon>
        <taxon>Sphingomonadales</taxon>
        <taxon>Sphingomonadaceae</taxon>
        <taxon>Sphingomonas</taxon>
    </lineage>
</organism>
<dbReference type="Pfam" id="PF14099">
    <property type="entry name" value="Polysacc_lyase"/>
    <property type="match status" value="1"/>
</dbReference>
<dbReference type="SUPFAM" id="SSF49899">
    <property type="entry name" value="Concanavalin A-like lectins/glucanases"/>
    <property type="match status" value="1"/>
</dbReference>
<evidence type="ECO:0000313" key="2">
    <source>
        <dbReference type="Proteomes" id="UP000516148"/>
    </source>
</evidence>
<evidence type="ECO:0000313" key="1">
    <source>
        <dbReference type="EMBL" id="QNQ08572.1"/>
    </source>
</evidence>
<dbReference type="InterPro" id="IPR025975">
    <property type="entry name" value="Polysacc_lyase"/>
</dbReference>
<keyword evidence="1" id="KW-0456">Lyase</keyword>
<dbReference type="EMBL" id="CP061038">
    <property type="protein sequence ID" value="QNQ08572.1"/>
    <property type="molecule type" value="Genomic_DNA"/>
</dbReference>
<accession>A0A7H0LFW9</accession>
<dbReference type="KEGG" id="spap:H3Z74_17735"/>
<name>A0A7H0LFW9_9SPHN</name>
<dbReference type="Proteomes" id="UP000516148">
    <property type="component" value="Chromosome"/>
</dbReference>
<reference evidence="1 2" key="1">
    <citation type="submission" date="2020-09" db="EMBL/GenBank/DDBJ databases">
        <title>Sphingomonas sp., a new species isolated from pork steak.</title>
        <authorList>
            <person name="Heidler von Heilborn D."/>
        </authorList>
    </citation>
    <scope>NUCLEOTIDE SEQUENCE [LARGE SCALE GENOMIC DNA]</scope>
    <source>
        <strain evidence="2">S8-3T</strain>
    </source>
</reference>
<dbReference type="GO" id="GO:0016829">
    <property type="term" value="F:lyase activity"/>
    <property type="evidence" value="ECO:0007669"/>
    <property type="project" value="UniProtKB-KW"/>
</dbReference>
<dbReference type="InterPro" id="IPR013320">
    <property type="entry name" value="ConA-like_dom_sf"/>
</dbReference>
<sequence>MRVNRHLPAIGLATGLGAILAVGVCAQSSAPVPPLSRADTFNAGLCTGSCPGALWAIRQEVNGTVSAAPAPGRAGLALYAQAAAKGAGVAKADIVFRSGPMPVGTVVTTAFDLYIPAATPINSMQLLDLECATCGEEGNPGIRLYLRNGRLRIDRSKIGIANAWVRDNATVLTPNRWHRIVMAVRVGLEDSGAARVTLNGQEVLAAQGATIMPLPLQHIDRVQIGITANSNPVPVSLYFDNVTINARPAR</sequence>
<dbReference type="AlphaFoldDB" id="A0A7H0LFW9"/>